<evidence type="ECO:0000256" key="3">
    <source>
        <dbReference type="SAM" id="Phobius"/>
    </source>
</evidence>
<keyword evidence="3" id="KW-0812">Transmembrane</keyword>
<protein>
    <submittedName>
        <fullName evidence="4">Uncharacterized protein</fullName>
    </submittedName>
</protein>
<keyword evidence="1" id="KW-0175">Coiled coil</keyword>
<feature type="compositionally biased region" description="Polar residues" evidence="2">
    <location>
        <begin position="521"/>
        <end position="542"/>
    </location>
</feature>
<sequence>MQNPKANMIFAAIVVFLLAAGGWLIYKEMNRLPDVLIKQATTLNYGLVSSRKIINKTTSEIKNLERSEDWEFLAPYAERENWSSPIQESNTLIDSASEKYSSAVIPILDTNHNRDEEKLKKLIIEIKTLNKNALEASAFIEKRPNELLDIRNNSTLYYQRSETAIEGARNRISELRSSAKTYAEKHLNKAEDIQSKIDAGADLLAEAEKMFDTITTEYTSDSPDYAVFIDTYNLLTKQTNLTAIYTTDTLTLLKELDRSYVKILADQKVTYLITVGRQSWCEVDFCGEGTYYNYPPISVDEETFEYFDNLTQDSIASYGGAFRSSLTLAIPQSRWNELNINYRARMPSSENYAEYWIAKTEIKGYHSYTIIENEQIKTLGMQKVSDTEFWDNYDNLGMALVTKPYGYYESESLNAPEPIGMALVAPPTVENGVATGANQYGQWQHSNGQSFWIYYAQYRFFSDLLGGGYHHSPSSYSSYQNRNRASAYYGRNNEFGTFGSQTYSTRQNGAFYRSNPNISKSILTGNTDKTASSVRGAGSSNRGKGPGAGGK</sequence>
<reference evidence="4" key="1">
    <citation type="submission" date="2015-10" db="EMBL/GenBank/DDBJ databases">
        <authorList>
            <person name="Gilbert D.G."/>
        </authorList>
    </citation>
    <scope>NUCLEOTIDE SEQUENCE</scope>
</reference>
<gene>
    <name evidence="4" type="ORF">MGWOODY_Tha2478</name>
</gene>
<proteinExistence type="predicted"/>
<keyword evidence="3" id="KW-1133">Transmembrane helix</keyword>
<dbReference type="EMBL" id="CZQC01000065">
    <property type="protein sequence ID" value="CUS42354.1"/>
    <property type="molecule type" value="Genomic_DNA"/>
</dbReference>
<evidence type="ECO:0000256" key="2">
    <source>
        <dbReference type="SAM" id="MobiDB-lite"/>
    </source>
</evidence>
<accession>A0A160TGA8</accession>
<feature type="region of interest" description="Disordered" evidence="2">
    <location>
        <begin position="521"/>
        <end position="551"/>
    </location>
</feature>
<organism evidence="4">
    <name type="scientific">hydrothermal vent metagenome</name>
    <dbReference type="NCBI Taxonomy" id="652676"/>
    <lineage>
        <taxon>unclassified sequences</taxon>
        <taxon>metagenomes</taxon>
        <taxon>ecological metagenomes</taxon>
    </lineage>
</organism>
<feature type="transmembrane region" description="Helical" evidence="3">
    <location>
        <begin position="6"/>
        <end position="26"/>
    </location>
</feature>
<evidence type="ECO:0000256" key="1">
    <source>
        <dbReference type="SAM" id="Coils"/>
    </source>
</evidence>
<evidence type="ECO:0000313" key="4">
    <source>
        <dbReference type="EMBL" id="CUS42354.1"/>
    </source>
</evidence>
<feature type="coiled-coil region" evidence="1">
    <location>
        <begin position="158"/>
        <end position="185"/>
    </location>
</feature>
<keyword evidence="3" id="KW-0472">Membrane</keyword>
<dbReference type="AlphaFoldDB" id="A0A160TGA8"/>
<name>A0A160TGA8_9ZZZZ</name>